<dbReference type="InterPro" id="IPR005471">
    <property type="entry name" value="Tscrpt_reg_IclR_N"/>
</dbReference>
<name>A0A0H0YB77_VIBAL</name>
<dbReference type="InterPro" id="IPR050707">
    <property type="entry name" value="HTH_MetabolicPath_Reg"/>
</dbReference>
<dbReference type="PROSITE" id="PS51077">
    <property type="entry name" value="HTH_ICLR"/>
    <property type="match status" value="1"/>
</dbReference>
<dbReference type="PANTHER" id="PTHR30136">
    <property type="entry name" value="HELIX-TURN-HELIX TRANSCRIPTIONAL REGULATOR, ICLR FAMILY"/>
    <property type="match status" value="1"/>
</dbReference>
<evidence type="ECO:0000256" key="5">
    <source>
        <dbReference type="ARBA" id="ARBA00042627"/>
    </source>
</evidence>
<evidence type="ECO:0000313" key="6">
    <source>
        <dbReference type="EMBL" id="NOI10683.1"/>
    </source>
</evidence>
<dbReference type="PANTHER" id="PTHR30136:SF24">
    <property type="entry name" value="HTH-TYPE TRANSCRIPTIONAL REPRESSOR ALLR"/>
    <property type="match status" value="1"/>
</dbReference>
<dbReference type="InterPro" id="IPR036390">
    <property type="entry name" value="WH_DNA-bd_sf"/>
</dbReference>
<dbReference type="SUPFAM" id="SSF55781">
    <property type="entry name" value="GAF domain-like"/>
    <property type="match status" value="1"/>
</dbReference>
<protein>
    <recommendedName>
        <fullName evidence="4">HTH-type transcriptional repressor AllR</fullName>
    </recommendedName>
    <alternativeName>
        <fullName evidence="5">Negative regulator of allantoin and glyoxylate utilization operons</fullName>
    </alternativeName>
</protein>
<comment type="caution">
    <text evidence="6">The sequence shown here is derived from an EMBL/GenBank/DDBJ whole genome shotgun (WGS) entry which is preliminary data.</text>
</comment>
<dbReference type="STRING" id="663.BAU10_07510"/>
<reference evidence="6 7" key="1">
    <citation type="submission" date="2019-09" db="EMBL/GenBank/DDBJ databases">
        <title>Draft genome sequencing and comparative genomics of hatchery-associated Vibrios.</title>
        <authorList>
            <person name="Kehlet-Delgado H."/>
            <person name="Mueller R.S."/>
        </authorList>
    </citation>
    <scope>NUCLEOTIDE SEQUENCE [LARGE SCALE GENOMIC DNA]</scope>
    <source>
        <strain evidence="6 7">081416A</strain>
    </source>
</reference>
<dbReference type="RefSeq" id="WP_017635969.1">
    <property type="nucleotide sequence ID" value="NZ_CAJDZC010000011.1"/>
</dbReference>
<dbReference type="OrthoDB" id="9807558at2"/>
<dbReference type="AlphaFoldDB" id="A0A0H0YB77"/>
<keyword evidence="2" id="KW-0238">DNA-binding</keyword>
<evidence type="ECO:0000256" key="4">
    <source>
        <dbReference type="ARBA" id="ARBA00040379"/>
    </source>
</evidence>
<dbReference type="Pfam" id="PF09339">
    <property type="entry name" value="HTH_IclR"/>
    <property type="match status" value="1"/>
</dbReference>
<evidence type="ECO:0000256" key="3">
    <source>
        <dbReference type="ARBA" id="ARBA00023163"/>
    </source>
</evidence>
<keyword evidence="1" id="KW-0805">Transcription regulation</keyword>
<dbReference type="Gene3D" id="1.10.10.10">
    <property type="entry name" value="Winged helix-like DNA-binding domain superfamily/Winged helix DNA-binding domain"/>
    <property type="match status" value="1"/>
</dbReference>
<dbReference type="InterPro" id="IPR036388">
    <property type="entry name" value="WH-like_DNA-bd_sf"/>
</dbReference>
<gene>
    <name evidence="6" type="ORF">F0254_17780</name>
</gene>
<dbReference type="GO" id="GO:0003677">
    <property type="term" value="F:DNA binding"/>
    <property type="evidence" value="ECO:0007669"/>
    <property type="project" value="UniProtKB-KW"/>
</dbReference>
<dbReference type="PROSITE" id="PS51078">
    <property type="entry name" value="ICLR_ED"/>
    <property type="match status" value="1"/>
</dbReference>
<organism evidence="6 7">
    <name type="scientific">Vibrio alginolyticus</name>
    <dbReference type="NCBI Taxonomy" id="663"/>
    <lineage>
        <taxon>Bacteria</taxon>
        <taxon>Pseudomonadati</taxon>
        <taxon>Pseudomonadota</taxon>
        <taxon>Gammaproteobacteria</taxon>
        <taxon>Vibrionales</taxon>
        <taxon>Vibrionaceae</taxon>
        <taxon>Vibrio</taxon>
    </lineage>
</organism>
<proteinExistence type="predicted"/>
<evidence type="ECO:0000313" key="7">
    <source>
        <dbReference type="Proteomes" id="UP000532247"/>
    </source>
</evidence>
<dbReference type="eggNOG" id="COG1414">
    <property type="taxonomic scope" value="Bacteria"/>
</dbReference>
<dbReference type="InterPro" id="IPR014757">
    <property type="entry name" value="Tscrpt_reg_IclR_C"/>
</dbReference>
<dbReference type="SMART" id="SM00346">
    <property type="entry name" value="HTH_ICLR"/>
    <property type="match status" value="1"/>
</dbReference>
<dbReference type="SUPFAM" id="SSF46785">
    <property type="entry name" value="Winged helix' DNA-binding domain"/>
    <property type="match status" value="1"/>
</dbReference>
<dbReference type="Pfam" id="PF01614">
    <property type="entry name" value="IclR_C"/>
    <property type="match status" value="1"/>
</dbReference>
<dbReference type="EMBL" id="VTYF01000010">
    <property type="protein sequence ID" value="NOI10683.1"/>
    <property type="molecule type" value="Genomic_DNA"/>
</dbReference>
<dbReference type="FunFam" id="1.10.10.10:FF:000056">
    <property type="entry name" value="IclR family transcriptional regulator"/>
    <property type="match status" value="1"/>
</dbReference>
<dbReference type="GO" id="GO:0045892">
    <property type="term" value="P:negative regulation of DNA-templated transcription"/>
    <property type="evidence" value="ECO:0007669"/>
    <property type="project" value="TreeGrafter"/>
</dbReference>
<evidence type="ECO:0000256" key="2">
    <source>
        <dbReference type="ARBA" id="ARBA00023125"/>
    </source>
</evidence>
<sequence length="232" mass="25772">MPKARKNIQSLERGFLILELLSMSESPLSLQTISNAIQLNKTTVHGLLATLHSLGYVSKHNHSYSLGFRCYELSKPIEQKNEAIRQHFVPLLKKMAQMTNNTAYLAVQSGAKEYLYIDAIEQDNPLTIRSPRGKREGLTTSAIGKVFLSFDDELRRTLRLESQISPTLETELNQVVLSGYALDLEEAEPNLNCLAIPLYLDGKVVAVAGVSGAASELTVTRLKHFASIFLKL</sequence>
<dbReference type="Proteomes" id="UP000532247">
    <property type="component" value="Unassembled WGS sequence"/>
</dbReference>
<keyword evidence="3" id="KW-0804">Transcription</keyword>
<accession>A0A0H0YB77</accession>
<dbReference type="InterPro" id="IPR029016">
    <property type="entry name" value="GAF-like_dom_sf"/>
</dbReference>
<dbReference type="Gene3D" id="3.30.450.40">
    <property type="match status" value="1"/>
</dbReference>
<evidence type="ECO:0000256" key="1">
    <source>
        <dbReference type="ARBA" id="ARBA00023015"/>
    </source>
</evidence>
<dbReference type="GO" id="GO:0003700">
    <property type="term" value="F:DNA-binding transcription factor activity"/>
    <property type="evidence" value="ECO:0007669"/>
    <property type="project" value="TreeGrafter"/>
</dbReference>